<comment type="caution">
    <text evidence="8">The sequence shown here is derived from an EMBL/GenBank/DDBJ whole genome shotgun (WGS) entry which is preliminary data.</text>
</comment>
<sequence length="112" mass="13151">MKARQNRLKGADFDNLFKKGKTTSGDFILLKFKRNNLKINRFGFIVGLKTSKKATERNKRRRQLKEIAKSNLINLKPGFDIIIFLKPATVKEKYQKTKEEVEKLFRKSGLYK</sequence>
<keyword evidence="5 6" id="KW-0694">RNA-binding</keyword>
<reference evidence="8 9" key="1">
    <citation type="journal article" date="2016" name="Nat. Commun.">
        <title>Thousands of microbial genomes shed light on interconnected biogeochemical processes in an aquifer system.</title>
        <authorList>
            <person name="Anantharaman K."/>
            <person name="Brown C.T."/>
            <person name="Hug L.A."/>
            <person name="Sharon I."/>
            <person name="Castelle C.J."/>
            <person name="Probst A.J."/>
            <person name="Thomas B.C."/>
            <person name="Singh A."/>
            <person name="Wilkins M.J."/>
            <person name="Karaoz U."/>
            <person name="Brodie E.L."/>
            <person name="Williams K.H."/>
            <person name="Hubbard S.S."/>
            <person name="Banfield J.F."/>
        </authorList>
    </citation>
    <scope>NUCLEOTIDE SEQUENCE [LARGE SCALE GENOMIC DNA]</scope>
</reference>
<keyword evidence="2 6" id="KW-0540">Nuclease</keyword>
<dbReference type="GO" id="GO:0004526">
    <property type="term" value="F:ribonuclease P activity"/>
    <property type="evidence" value="ECO:0007669"/>
    <property type="project" value="UniProtKB-UniRule"/>
</dbReference>
<dbReference type="InterPro" id="IPR020568">
    <property type="entry name" value="Ribosomal_Su5_D2-typ_SF"/>
</dbReference>
<comment type="catalytic activity">
    <reaction evidence="6">
        <text>Endonucleolytic cleavage of RNA, removing 5'-extranucleotides from tRNA precursor.</text>
        <dbReference type="EC" id="3.1.26.5"/>
    </reaction>
</comment>
<dbReference type="AlphaFoldDB" id="A0A1G2F3B7"/>
<dbReference type="EC" id="3.1.26.5" evidence="6 7"/>
<evidence type="ECO:0000313" key="8">
    <source>
        <dbReference type="EMBL" id="OGZ32078.1"/>
    </source>
</evidence>
<dbReference type="PANTHER" id="PTHR33992:SF1">
    <property type="entry name" value="RIBONUCLEASE P PROTEIN COMPONENT"/>
    <property type="match status" value="1"/>
</dbReference>
<evidence type="ECO:0000256" key="6">
    <source>
        <dbReference type="HAMAP-Rule" id="MF_00227"/>
    </source>
</evidence>
<evidence type="ECO:0000256" key="4">
    <source>
        <dbReference type="ARBA" id="ARBA00022801"/>
    </source>
</evidence>
<keyword evidence="1 6" id="KW-0819">tRNA processing</keyword>
<dbReference type="Proteomes" id="UP000177810">
    <property type="component" value="Unassembled WGS sequence"/>
</dbReference>
<dbReference type="PANTHER" id="PTHR33992">
    <property type="entry name" value="RIBONUCLEASE P PROTEIN COMPONENT"/>
    <property type="match status" value="1"/>
</dbReference>
<dbReference type="InterPro" id="IPR000100">
    <property type="entry name" value="RNase_P"/>
</dbReference>
<keyword evidence="3 6" id="KW-0255">Endonuclease</keyword>
<accession>A0A1G2F3B7</accession>
<dbReference type="GO" id="GO:0000049">
    <property type="term" value="F:tRNA binding"/>
    <property type="evidence" value="ECO:0007669"/>
    <property type="project" value="UniProtKB-UniRule"/>
</dbReference>
<dbReference type="EMBL" id="MHMT01000026">
    <property type="protein sequence ID" value="OGZ32078.1"/>
    <property type="molecule type" value="Genomic_DNA"/>
</dbReference>
<dbReference type="GO" id="GO:0001682">
    <property type="term" value="P:tRNA 5'-leader removal"/>
    <property type="evidence" value="ECO:0007669"/>
    <property type="project" value="UniProtKB-UniRule"/>
</dbReference>
<comment type="subunit">
    <text evidence="6">Consists of a catalytic RNA component (M1 or rnpB) and a protein subunit.</text>
</comment>
<evidence type="ECO:0000256" key="3">
    <source>
        <dbReference type="ARBA" id="ARBA00022759"/>
    </source>
</evidence>
<evidence type="ECO:0000256" key="5">
    <source>
        <dbReference type="ARBA" id="ARBA00022884"/>
    </source>
</evidence>
<dbReference type="SUPFAM" id="SSF54211">
    <property type="entry name" value="Ribosomal protein S5 domain 2-like"/>
    <property type="match status" value="1"/>
</dbReference>
<dbReference type="GO" id="GO:0042781">
    <property type="term" value="F:3'-tRNA processing endoribonuclease activity"/>
    <property type="evidence" value="ECO:0007669"/>
    <property type="project" value="TreeGrafter"/>
</dbReference>
<dbReference type="Pfam" id="PF00825">
    <property type="entry name" value="Ribonuclease_P"/>
    <property type="match status" value="1"/>
</dbReference>
<dbReference type="STRING" id="1801990.A2V69_01265"/>
<evidence type="ECO:0000313" key="9">
    <source>
        <dbReference type="Proteomes" id="UP000177810"/>
    </source>
</evidence>
<name>A0A1G2F3B7_9BACT</name>
<evidence type="ECO:0000256" key="7">
    <source>
        <dbReference type="NCBIfam" id="TIGR00188"/>
    </source>
</evidence>
<dbReference type="GO" id="GO:0030677">
    <property type="term" value="C:ribonuclease P complex"/>
    <property type="evidence" value="ECO:0007669"/>
    <property type="project" value="TreeGrafter"/>
</dbReference>
<dbReference type="Gene3D" id="3.30.230.10">
    <property type="match status" value="1"/>
</dbReference>
<proteinExistence type="inferred from homology"/>
<evidence type="ECO:0000256" key="2">
    <source>
        <dbReference type="ARBA" id="ARBA00022722"/>
    </source>
</evidence>
<organism evidence="8 9">
    <name type="scientific">Candidatus Portnoybacteria bacterium RBG_13_40_8</name>
    <dbReference type="NCBI Taxonomy" id="1801990"/>
    <lineage>
        <taxon>Bacteria</taxon>
        <taxon>Candidatus Portnoyibacteriota</taxon>
    </lineage>
</organism>
<comment type="similarity">
    <text evidence="6">Belongs to the RnpA family.</text>
</comment>
<keyword evidence="4 6" id="KW-0378">Hydrolase</keyword>
<dbReference type="NCBIfam" id="TIGR00188">
    <property type="entry name" value="rnpA"/>
    <property type="match status" value="1"/>
</dbReference>
<comment type="function">
    <text evidence="6">RNaseP catalyzes the removal of the 5'-leader sequence from pre-tRNA to produce the mature 5'-terminus. It can also cleave other RNA substrates such as 4.5S RNA. The protein component plays an auxiliary but essential role in vivo by binding to the 5'-leader sequence and broadening the substrate specificity of the ribozyme.</text>
</comment>
<dbReference type="HAMAP" id="MF_00227">
    <property type="entry name" value="RNase_P"/>
    <property type="match status" value="1"/>
</dbReference>
<protein>
    <recommendedName>
        <fullName evidence="6 7">Ribonuclease P protein component</fullName>
        <shortName evidence="6">RNase P protein</shortName>
        <shortName evidence="6">RNaseP protein</shortName>
        <ecNumber evidence="6 7">3.1.26.5</ecNumber>
    </recommendedName>
    <alternativeName>
        <fullName evidence="6">Protein C5</fullName>
    </alternativeName>
</protein>
<evidence type="ECO:0000256" key="1">
    <source>
        <dbReference type="ARBA" id="ARBA00022694"/>
    </source>
</evidence>
<gene>
    <name evidence="6" type="primary">rnpA</name>
    <name evidence="8" type="ORF">A2V69_01265</name>
</gene>
<dbReference type="InterPro" id="IPR014721">
    <property type="entry name" value="Ribsml_uS5_D2-typ_fold_subgr"/>
</dbReference>